<proteinExistence type="predicted"/>
<keyword evidence="1" id="KW-0472">Membrane</keyword>
<protein>
    <submittedName>
        <fullName evidence="2">CbtB-domain containing protein</fullName>
    </submittedName>
</protein>
<organism evidence="2 3">
    <name type="scientific">Symplocastrum torsivum CPER-KK1</name>
    <dbReference type="NCBI Taxonomy" id="450513"/>
    <lineage>
        <taxon>Bacteria</taxon>
        <taxon>Bacillati</taxon>
        <taxon>Cyanobacteriota</taxon>
        <taxon>Cyanophyceae</taxon>
        <taxon>Oscillatoriophycideae</taxon>
        <taxon>Oscillatoriales</taxon>
        <taxon>Microcoleaceae</taxon>
        <taxon>Symplocastrum</taxon>
    </lineage>
</organism>
<dbReference type="AlphaFoldDB" id="A0A951PJX1"/>
<dbReference type="Proteomes" id="UP000753908">
    <property type="component" value="Unassembled WGS sequence"/>
</dbReference>
<comment type="caution">
    <text evidence="2">The sequence shown here is derived from an EMBL/GenBank/DDBJ whole genome shotgun (WGS) entry which is preliminary data.</text>
</comment>
<accession>A0A951PJX1</accession>
<sequence length="66" mass="7416">MKNASISTLGSLRQQTIRVTLSLPVQATLYTSLCALTLWTVYFSTYPAVHNQMHSVRHHTLMVGCH</sequence>
<name>A0A951PJX1_9CYAN</name>
<dbReference type="EMBL" id="JAHHIF010000006">
    <property type="protein sequence ID" value="MBW4543983.1"/>
    <property type="molecule type" value="Genomic_DNA"/>
</dbReference>
<gene>
    <name evidence="2" type="ORF">KME25_06015</name>
</gene>
<reference evidence="2" key="1">
    <citation type="submission" date="2021-05" db="EMBL/GenBank/DDBJ databases">
        <authorList>
            <person name="Pietrasiak N."/>
            <person name="Ward R."/>
            <person name="Stajich J.E."/>
            <person name="Kurbessoian T."/>
        </authorList>
    </citation>
    <scope>NUCLEOTIDE SEQUENCE</scope>
    <source>
        <strain evidence="2">CPER-KK1</strain>
    </source>
</reference>
<dbReference type="Pfam" id="PF09489">
    <property type="entry name" value="CbtB"/>
    <property type="match status" value="1"/>
</dbReference>
<reference evidence="2" key="2">
    <citation type="journal article" date="2022" name="Microbiol. Resour. Announc.">
        <title>Metagenome Sequencing to Explore Phylogenomics of Terrestrial Cyanobacteria.</title>
        <authorList>
            <person name="Ward R.D."/>
            <person name="Stajich J.E."/>
            <person name="Johansen J.R."/>
            <person name="Huntemann M."/>
            <person name="Clum A."/>
            <person name="Foster B."/>
            <person name="Foster B."/>
            <person name="Roux S."/>
            <person name="Palaniappan K."/>
            <person name="Varghese N."/>
            <person name="Mukherjee S."/>
            <person name="Reddy T.B.K."/>
            <person name="Daum C."/>
            <person name="Copeland A."/>
            <person name="Chen I.A."/>
            <person name="Ivanova N.N."/>
            <person name="Kyrpides N.C."/>
            <person name="Shapiro N."/>
            <person name="Eloe-Fadrosh E.A."/>
            <person name="Pietrasiak N."/>
        </authorList>
    </citation>
    <scope>NUCLEOTIDE SEQUENCE</scope>
    <source>
        <strain evidence="2">CPER-KK1</strain>
    </source>
</reference>
<dbReference type="InterPro" id="IPR012667">
    <property type="entry name" value="CbtB_put"/>
</dbReference>
<keyword evidence="1" id="KW-1133">Transmembrane helix</keyword>
<feature type="transmembrane region" description="Helical" evidence="1">
    <location>
        <begin position="21"/>
        <end position="43"/>
    </location>
</feature>
<keyword evidence="1" id="KW-0812">Transmembrane</keyword>
<evidence type="ECO:0000313" key="3">
    <source>
        <dbReference type="Proteomes" id="UP000753908"/>
    </source>
</evidence>
<evidence type="ECO:0000256" key="1">
    <source>
        <dbReference type="SAM" id="Phobius"/>
    </source>
</evidence>
<evidence type="ECO:0000313" key="2">
    <source>
        <dbReference type="EMBL" id="MBW4543983.1"/>
    </source>
</evidence>